<evidence type="ECO:0000256" key="7">
    <source>
        <dbReference type="ARBA" id="ARBA00023065"/>
    </source>
</evidence>
<name>A0A4U1L3R5_9SPHN</name>
<feature type="transmembrane region" description="Helical" evidence="10">
    <location>
        <begin position="651"/>
        <end position="673"/>
    </location>
</feature>
<feature type="transmembrane region" description="Helical" evidence="10">
    <location>
        <begin position="620"/>
        <end position="639"/>
    </location>
</feature>
<feature type="transmembrane region" description="Helical" evidence="10">
    <location>
        <begin position="322"/>
        <end position="349"/>
    </location>
</feature>
<keyword evidence="3" id="KW-0050">Antiport</keyword>
<evidence type="ECO:0000313" key="16">
    <source>
        <dbReference type="EMBL" id="TKD51529.1"/>
    </source>
</evidence>
<feature type="domain" description="MrpA C-terminal/MbhE" evidence="15">
    <location>
        <begin position="682"/>
        <end position="771"/>
    </location>
</feature>
<evidence type="ECO:0000259" key="13">
    <source>
        <dbReference type="Pfam" id="PF04039"/>
    </source>
</evidence>
<evidence type="ECO:0000256" key="4">
    <source>
        <dbReference type="ARBA" id="ARBA00022475"/>
    </source>
</evidence>
<feature type="transmembrane region" description="Helical" evidence="10">
    <location>
        <begin position="264"/>
        <end position="286"/>
    </location>
</feature>
<keyword evidence="6 10" id="KW-1133">Transmembrane helix</keyword>
<dbReference type="Pfam" id="PF00361">
    <property type="entry name" value="Proton_antipo_M"/>
    <property type="match status" value="1"/>
</dbReference>
<dbReference type="Pfam" id="PF20501">
    <property type="entry name" value="MbhE"/>
    <property type="match status" value="1"/>
</dbReference>
<dbReference type="Pfam" id="PF13244">
    <property type="entry name" value="MbhD"/>
    <property type="match status" value="1"/>
</dbReference>
<accession>A0A4U1L3R5</accession>
<feature type="transmembrane region" description="Helical" evidence="10">
    <location>
        <begin position="406"/>
        <end position="425"/>
    </location>
</feature>
<feature type="domain" description="Na+/H+ antiporter MnhB subunit-related protein" evidence="13">
    <location>
        <begin position="780"/>
        <end position="896"/>
    </location>
</feature>
<dbReference type="InterPro" id="IPR001750">
    <property type="entry name" value="ND/Mrp_TM"/>
</dbReference>
<keyword evidence="8 10" id="KW-0472">Membrane</keyword>
<feature type="transmembrane region" description="Helical" evidence="10">
    <location>
        <begin position="446"/>
        <end position="464"/>
    </location>
</feature>
<dbReference type="InterPro" id="IPR025383">
    <property type="entry name" value="MrpA_C/MbhD"/>
</dbReference>
<evidence type="ECO:0000256" key="5">
    <source>
        <dbReference type="ARBA" id="ARBA00022692"/>
    </source>
</evidence>
<dbReference type="PRINTS" id="PR01434">
    <property type="entry name" value="NADHDHGNASE5"/>
</dbReference>
<evidence type="ECO:0000259" key="12">
    <source>
        <dbReference type="Pfam" id="PF00662"/>
    </source>
</evidence>
<feature type="transmembrane region" description="Helical" evidence="10">
    <location>
        <begin position="201"/>
        <end position="219"/>
    </location>
</feature>
<feature type="transmembrane region" description="Helical" evidence="10">
    <location>
        <begin position="880"/>
        <end position="902"/>
    </location>
</feature>
<dbReference type="InterPro" id="IPR007182">
    <property type="entry name" value="MnhB"/>
</dbReference>
<feature type="transmembrane region" description="Helical" evidence="10">
    <location>
        <begin position="240"/>
        <end position="258"/>
    </location>
</feature>
<dbReference type="GO" id="GO:0006811">
    <property type="term" value="P:monoatomic ion transport"/>
    <property type="evidence" value="ECO:0007669"/>
    <property type="project" value="UniProtKB-KW"/>
</dbReference>
<evidence type="ECO:0000259" key="14">
    <source>
        <dbReference type="Pfam" id="PF13244"/>
    </source>
</evidence>
<evidence type="ECO:0000256" key="6">
    <source>
        <dbReference type="ARBA" id="ARBA00022989"/>
    </source>
</evidence>
<dbReference type="EMBL" id="SWKR01000002">
    <property type="protein sequence ID" value="TKD51529.1"/>
    <property type="molecule type" value="Genomic_DNA"/>
</dbReference>
<feature type="transmembrane region" description="Helical" evidence="10">
    <location>
        <begin position="806"/>
        <end position="827"/>
    </location>
</feature>
<gene>
    <name evidence="16" type="ORF">FBR43_12765</name>
</gene>
<evidence type="ECO:0000256" key="1">
    <source>
        <dbReference type="ARBA" id="ARBA00004651"/>
    </source>
</evidence>
<evidence type="ECO:0000313" key="17">
    <source>
        <dbReference type="Proteomes" id="UP000309138"/>
    </source>
</evidence>
<feature type="domain" description="NADH-Ubiquinone oxidoreductase (complex I) chain 5 N-terminal" evidence="12">
    <location>
        <begin position="65"/>
        <end position="110"/>
    </location>
</feature>
<evidence type="ECO:0000256" key="2">
    <source>
        <dbReference type="ARBA" id="ARBA00022448"/>
    </source>
</evidence>
<keyword evidence="5 9" id="KW-0812">Transmembrane</keyword>
<reference evidence="16 17" key="1">
    <citation type="submission" date="2019-04" db="EMBL/GenBank/DDBJ databases">
        <authorList>
            <person name="Yang Y."/>
            <person name="Wei D."/>
        </authorList>
    </citation>
    <scope>NUCLEOTIDE SEQUENCE [LARGE SCALE GENOMIC DNA]</scope>
    <source>
        <strain evidence="16 17">L-1-4w-11</strain>
    </source>
</reference>
<dbReference type="InterPro" id="IPR001516">
    <property type="entry name" value="Proton_antipo_N"/>
</dbReference>
<feature type="transmembrane region" description="Helical" evidence="10">
    <location>
        <begin position="685"/>
        <end position="704"/>
    </location>
</feature>
<feature type="transmembrane region" description="Helical" evidence="10">
    <location>
        <begin position="839"/>
        <end position="860"/>
    </location>
</feature>
<dbReference type="Proteomes" id="UP000309138">
    <property type="component" value="Unassembled WGS sequence"/>
</dbReference>
<dbReference type="GO" id="GO:0005886">
    <property type="term" value="C:plasma membrane"/>
    <property type="evidence" value="ECO:0007669"/>
    <property type="project" value="UniProtKB-SubCell"/>
</dbReference>
<keyword evidence="2" id="KW-0813">Transport</keyword>
<evidence type="ECO:0000256" key="8">
    <source>
        <dbReference type="ARBA" id="ARBA00023136"/>
    </source>
</evidence>
<feature type="transmembrane region" description="Helical" evidence="10">
    <location>
        <begin position="159"/>
        <end position="181"/>
    </location>
</feature>
<evidence type="ECO:0000256" key="10">
    <source>
        <dbReference type="SAM" id="Phobius"/>
    </source>
</evidence>
<dbReference type="PANTHER" id="PTHR43373">
    <property type="entry name" value="NA(+)/H(+) ANTIPORTER SUBUNIT"/>
    <property type="match status" value="1"/>
</dbReference>
<feature type="transmembrane region" description="Helical" evidence="10">
    <location>
        <begin position="29"/>
        <end position="53"/>
    </location>
</feature>
<sequence length="908" mass="95891">MFVILLISLIGACVMPLAARVIGRGAGLVIALLPIGLLAAFVSMAPVVERGWVLGEGRNWAPRIGLDLTLRLDGFSFLFCLLVTGICALVVIYAGGYLTGKPRQERTRFFTLILLFQTAMLGTVLAESLLVMLLFWEATSILSFLLVGFDSRSARARRAALMALQVTAFGGLMLLAAVLMIGHVLGSYSMAEAVRQAETIAASPLGTPIVACILIAAFTKSAQFPFHFWLPNAMQAPTPASAYLHSATMVKLGIYLLARFEPVFAATGWGRGVVVTVACLTMLVAALQALRAENFKSALAYSTIASLGILTLLVGLDGPAATVAMVGFLLAHALYKAALFFCAGVVLHATGQQNLRALGGLARVLPFTALACVGASLSMAGIPPFIGFISKEFLFEAQIESSWETAPLAIAVIVNAAMVGVAGVVTLRPFFLGGAKHRELRNGESLSLVAPPLLLAVAGLLISLDPDWITRVALRPAVAAVYGRAVDVDIAVWHGLTPMLMLSAVVIGIGALIVRYWRQIHIRLRGAERFDRLALEKLWERSLRGLMHGSRALTGWVQHGDLRRYLLVVVGGMAALIAWSVIAAGAVPRLPDAGTLRLAPALVALVGLGGAVAATRAQSLFTAMIATGLTGFSIALTFMLNGAPDLALTQFAVEALLVVLLTALLMAVPLASPATRTPAMRRSDAVVAGVMALMLVAGIVDMAAGPQGSAASAFYSEMSYLGGKGHNVVNVILVDFRAFDTLGETMVIAMAAVLARSLLMRRGRAAQEAAQPSVHFSFQAFGRVLSWTLLAASLVILWRGHDQPGGGFVGGLVAALSFALLSLAYGVERAERTLRAGPLTLVGIGMACTLASGLPGLIAGRPYLTHLWWEPVWFPKLGTTMIFDLGVYLVVLGAVLAFLFGLQREATK</sequence>
<comment type="subcellular location">
    <subcellularLocation>
        <location evidence="1">Cell membrane</location>
        <topology evidence="1">Multi-pass membrane protein</topology>
    </subcellularLocation>
    <subcellularLocation>
        <location evidence="9">Membrane</location>
        <topology evidence="9">Multi-pass membrane protein</topology>
    </subcellularLocation>
</comment>
<dbReference type="AlphaFoldDB" id="A0A4U1L3R5"/>
<dbReference type="Pfam" id="PF00662">
    <property type="entry name" value="Proton_antipo_N"/>
    <property type="match status" value="1"/>
</dbReference>
<keyword evidence="17" id="KW-1185">Reference proteome</keyword>
<evidence type="ECO:0000259" key="11">
    <source>
        <dbReference type="Pfam" id="PF00361"/>
    </source>
</evidence>
<dbReference type="PANTHER" id="PTHR43373:SF1">
    <property type="entry name" value="NA(+)_H(+) ANTIPORTER SUBUNIT A"/>
    <property type="match status" value="1"/>
</dbReference>
<protein>
    <submittedName>
        <fullName evidence="16">DUF4040 domain-containing protein</fullName>
    </submittedName>
</protein>
<dbReference type="Pfam" id="PF04039">
    <property type="entry name" value="MnhB"/>
    <property type="match status" value="1"/>
</dbReference>
<keyword evidence="7" id="KW-0406">Ion transport</keyword>
<feature type="domain" description="NADH:quinone oxidoreductase/Mrp antiporter transmembrane" evidence="11">
    <location>
        <begin position="126"/>
        <end position="409"/>
    </location>
</feature>
<dbReference type="InterPro" id="IPR050616">
    <property type="entry name" value="CPA3_Na-H_Antiporter_A"/>
</dbReference>
<dbReference type="OrthoDB" id="9811798at2"/>
<feature type="transmembrane region" description="Helical" evidence="10">
    <location>
        <begin position="565"/>
        <end position="587"/>
    </location>
</feature>
<feature type="transmembrane region" description="Helical" evidence="10">
    <location>
        <begin position="74"/>
        <end position="94"/>
    </location>
</feature>
<feature type="transmembrane region" description="Helical" evidence="10">
    <location>
        <begin position="741"/>
        <end position="759"/>
    </location>
</feature>
<proteinExistence type="predicted"/>
<feature type="transmembrane region" description="Helical" evidence="10">
    <location>
        <begin position="499"/>
        <end position="517"/>
    </location>
</feature>
<evidence type="ECO:0000256" key="3">
    <source>
        <dbReference type="ARBA" id="ARBA00022449"/>
    </source>
</evidence>
<organism evidence="16 17">
    <name type="scientific">Sphingomonas baiyangensis</name>
    <dbReference type="NCBI Taxonomy" id="2572576"/>
    <lineage>
        <taxon>Bacteria</taxon>
        <taxon>Pseudomonadati</taxon>
        <taxon>Pseudomonadota</taxon>
        <taxon>Alphaproteobacteria</taxon>
        <taxon>Sphingomonadales</taxon>
        <taxon>Sphingomonadaceae</taxon>
        <taxon>Sphingomonas</taxon>
    </lineage>
</organism>
<feature type="transmembrane region" description="Helical" evidence="10">
    <location>
        <begin position="593"/>
        <end position="613"/>
    </location>
</feature>
<evidence type="ECO:0000256" key="9">
    <source>
        <dbReference type="RuleBase" id="RU000320"/>
    </source>
</evidence>
<dbReference type="GO" id="GO:0015297">
    <property type="term" value="F:antiporter activity"/>
    <property type="evidence" value="ECO:0007669"/>
    <property type="project" value="UniProtKB-KW"/>
</dbReference>
<feature type="transmembrane region" description="Helical" evidence="10">
    <location>
        <begin position="114"/>
        <end position="147"/>
    </location>
</feature>
<feature type="transmembrane region" description="Helical" evidence="10">
    <location>
        <begin position="780"/>
        <end position="800"/>
    </location>
</feature>
<feature type="transmembrane region" description="Helical" evidence="10">
    <location>
        <begin position="298"/>
        <end position="316"/>
    </location>
</feature>
<feature type="transmembrane region" description="Helical" evidence="10">
    <location>
        <begin position="361"/>
        <end position="386"/>
    </location>
</feature>
<comment type="caution">
    <text evidence="16">The sequence shown here is derived from an EMBL/GenBank/DDBJ whole genome shotgun (WGS) entry which is preliminary data.</text>
</comment>
<evidence type="ECO:0000259" key="15">
    <source>
        <dbReference type="Pfam" id="PF20501"/>
    </source>
</evidence>
<feature type="domain" description="MrpA C-terminal/MbhD" evidence="14">
    <location>
        <begin position="608"/>
        <end position="666"/>
    </location>
</feature>
<keyword evidence="4" id="KW-1003">Cell membrane</keyword>
<dbReference type="InterPro" id="IPR046806">
    <property type="entry name" value="MrpA_C/MbhE"/>
</dbReference>